<dbReference type="SUPFAM" id="SSF140996">
    <property type="entry name" value="Hermes dimerisation domain"/>
    <property type="match status" value="1"/>
</dbReference>
<accession>A0A0J7JYD3</accession>
<evidence type="ECO:0000313" key="1">
    <source>
        <dbReference type="EMBL" id="KMQ83072.1"/>
    </source>
</evidence>
<evidence type="ECO:0000313" key="2">
    <source>
        <dbReference type="Proteomes" id="UP000036403"/>
    </source>
</evidence>
<comment type="caution">
    <text evidence="1">The sequence shown here is derived from an EMBL/GenBank/DDBJ whole genome shotgun (WGS) entry which is preliminary data.</text>
</comment>
<sequence length="75" mass="8676">MKRLNFEGGIRAEEITNVILFMIAKDNMPIQTVDNEGLRNLMKTTAPLYSVPGRKSITKKWKKNMSTQRHVENKN</sequence>
<dbReference type="Proteomes" id="UP000036403">
    <property type="component" value="Unassembled WGS sequence"/>
</dbReference>
<gene>
    <name evidence="1" type="ORF">RF55_21020</name>
</gene>
<keyword evidence="2" id="KW-1185">Reference proteome</keyword>
<dbReference type="EMBL" id="LBMM01021481">
    <property type="protein sequence ID" value="KMQ83072.1"/>
    <property type="molecule type" value="Genomic_DNA"/>
</dbReference>
<proteinExistence type="predicted"/>
<protein>
    <submittedName>
        <fullName evidence="1">Zinc finger bed domain-containing protein 1-like protein</fullName>
    </submittedName>
</protein>
<dbReference type="OrthoDB" id="7699906at2759"/>
<organism evidence="1 2">
    <name type="scientific">Lasius niger</name>
    <name type="common">Black garden ant</name>
    <dbReference type="NCBI Taxonomy" id="67767"/>
    <lineage>
        <taxon>Eukaryota</taxon>
        <taxon>Metazoa</taxon>
        <taxon>Ecdysozoa</taxon>
        <taxon>Arthropoda</taxon>
        <taxon>Hexapoda</taxon>
        <taxon>Insecta</taxon>
        <taxon>Pterygota</taxon>
        <taxon>Neoptera</taxon>
        <taxon>Endopterygota</taxon>
        <taxon>Hymenoptera</taxon>
        <taxon>Apocrita</taxon>
        <taxon>Aculeata</taxon>
        <taxon>Formicoidea</taxon>
        <taxon>Formicidae</taxon>
        <taxon>Formicinae</taxon>
        <taxon>Lasius</taxon>
        <taxon>Lasius</taxon>
    </lineage>
</organism>
<name>A0A0J7JYD3_LASNI</name>
<reference evidence="1 2" key="1">
    <citation type="submission" date="2015-04" db="EMBL/GenBank/DDBJ databases">
        <title>Lasius niger genome sequencing.</title>
        <authorList>
            <person name="Konorov E.A."/>
            <person name="Nikitin M.A."/>
            <person name="Kirill M.V."/>
            <person name="Chang P."/>
        </authorList>
    </citation>
    <scope>NUCLEOTIDE SEQUENCE [LARGE SCALE GENOMIC DNA]</scope>
    <source>
        <tissue evidence="1">Whole</tissue>
    </source>
</reference>
<dbReference type="PaxDb" id="67767-A0A0J7JYD3"/>
<dbReference type="AlphaFoldDB" id="A0A0J7JYD3"/>